<evidence type="ECO:0000313" key="3">
    <source>
        <dbReference type="Proteomes" id="UP000183287"/>
    </source>
</evidence>
<dbReference type="SUPFAM" id="SSF81301">
    <property type="entry name" value="Nucleotidyltransferase"/>
    <property type="match status" value="1"/>
</dbReference>
<name>A0A1I4JXD5_9PROT</name>
<organism evidence="2 3">
    <name type="scientific">Nitrosomonas communis</name>
    <dbReference type="NCBI Taxonomy" id="44574"/>
    <lineage>
        <taxon>Bacteria</taxon>
        <taxon>Pseudomonadati</taxon>
        <taxon>Pseudomonadota</taxon>
        <taxon>Betaproteobacteria</taxon>
        <taxon>Nitrosomonadales</taxon>
        <taxon>Nitrosomonadaceae</taxon>
        <taxon>Nitrosomonas</taxon>
    </lineage>
</organism>
<dbReference type="Gene3D" id="3.30.460.10">
    <property type="entry name" value="Beta Polymerase, domain 2"/>
    <property type="match status" value="1"/>
</dbReference>
<dbReference type="AlphaFoldDB" id="A0A1I4JXD5"/>
<dbReference type="CDD" id="cd05403">
    <property type="entry name" value="NT_KNTase_like"/>
    <property type="match status" value="1"/>
</dbReference>
<keyword evidence="3" id="KW-1185">Reference proteome</keyword>
<dbReference type="OrthoDB" id="9793109at2"/>
<evidence type="ECO:0000313" key="2">
    <source>
        <dbReference type="EMBL" id="SFL71238.1"/>
    </source>
</evidence>
<dbReference type="PANTHER" id="PTHR43852">
    <property type="entry name" value="NUCLEOTIDYLTRANSFERASE"/>
    <property type="match status" value="1"/>
</dbReference>
<accession>A0A1I4JXD5</accession>
<proteinExistence type="predicted"/>
<dbReference type="PANTHER" id="PTHR43852:SF2">
    <property type="entry name" value="PROTEIN ADENYLYLTRANSFERASE MNTA"/>
    <property type="match status" value="1"/>
</dbReference>
<dbReference type="Pfam" id="PF18765">
    <property type="entry name" value="Polbeta"/>
    <property type="match status" value="1"/>
</dbReference>
<dbReference type="NCBIfam" id="NF047752">
    <property type="entry name" value="MntA_antitoxin"/>
    <property type="match status" value="1"/>
</dbReference>
<sequence>MANQQYPTKYGDDTVSSAEQLIRLILNAWPDTQAIYLFGSWGTEYERPESDVDIAVLLPPKQAKEAGSLLFSELHQALQTAVNRDVDLINLRLAPTVLQKEIIMGGERLFQAPGTAVDEFEMLVLSLYQKLNEERAGILAEGLRSGKFYDL</sequence>
<dbReference type="Proteomes" id="UP000183287">
    <property type="component" value="Unassembled WGS sequence"/>
</dbReference>
<evidence type="ECO:0000259" key="1">
    <source>
        <dbReference type="Pfam" id="PF18765"/>
    </source>
</evidence>
<gene>
    <name evidence="2" type="ORF">SAMN05421863_100319</name>
</gene>
<dbReference type="InterPro" id="IPR052930">
    <property type="entry name" value="TA_antitoxin_MntA"/>
</dbReference>
<dbReference type="InterPro" id="IPR043519">
    <property type="entry name" value="NT_sf"/>
</dbReference>
<reference evidence="3" key="1">
    <citation type="submission" date="2016-10" db="EMBL/GenBank/DDBJ databases">
        <authorList>
            <person name="Varghese N."/>
            <person name="Submissions S."/>
        </authorList>
    </citation>
    <scope>NUCLEOTIDE SEQUENCE [LARGE SCALE GENOMIC DNA]</scope>
    <source>
        <strain evidence="3">Nm44</strain>
    </source>
</reference>
<keyword evidence="2" id="KW-0808">Transferase</keyword>
<feature type="domain" description="Polymerase beta nucleotidyltransferase" evidence="1">
    <location>
        <begin position="24"/>
        <end position="111"/>
    </location>
</feature>
<protein>
    <submittedName>
        <fullName evidence="2">Nucleotidyltransferase domain-containing protein</fullName>
    </submittedName>
</protein>
<dbReference type="InterPro" id="IPR041633">
    <property type="entry name" value="Polbeta"/>
</dbReference>
<dbReference type="EMBL" id="FOUB01000003">
    <property type="protein sequence ID" value="SFL71238.1"/>
    <property type="molecule type" value="Genomic_DNA"/>
</dbReference>
<dbReference type="GO" id="GO:0016740">
    <property type="term" value="F:transferase activity"/>
    <property type="evidence" value="ECO:0007669"/>
    <property type="project" value="UniProtKB-KW"/>
</dbReference>